<feature type="domain" description="NADP-dependent oxidoreductase" evidence="1">
    <location>
        <begin position="23"/>
        <end position="288"/>
    </location>
</feature>
<dbReference type="CDD" id="cd19092">
    <property type="entry name" value="AKR_BsYcsN_EcYdhF-like"/>
    <property type="match status" value="1"/>
</dbReference>
<dbReference type="InterPro" id="IPR023210">
    <property type="entry name" value="NADP_OxRdtase_dom"/>
</dbReference>
<evidence type="ECO:0000313" key="3">
    <source>
        <dbReference type="Proteomes" id="UP001302429"/>
    </source>
</evidence>
<proteinExistence type="predicted"/>
<dbReference type="Gene3D" id="3.20.20.100">
    <property type="entry name" value="NADP-dependent oxidoreductase domain"/>
    <property type="match status" value="1"/>
</dbReference>
<dbReference type="AlphaFoldDB" id="A0AA97FAI9"/>
<dbReference type="PROSITE" id="PS00062">
    <property type="entry name" value="ALDOKETO_REDUCTASE_2"/>
    <property type="match status" value="1"/>
</dbReference>
<dbReference type="GO" id="GO:0016491">
    <property type="term" value="F:oxidoreductase activity"/>
    <property type="evidence" value="ECO:0007669"/>
    <property type="project" value="InterPro"/>
</dbReference>
<reference evidence="2 3" key="1">
    <citation type="submission" date="2023-10" db="EMBL/GenBank/DDBJ databases">
        <title>Complete genome sequence of a Sphingomonadaceae bacterium.</title>
        <authorList>
            <person name="Yan C."/>
        </authorList>
    </citation>
    <scope>NUCLEOTIDE SEQUENCE [LARGE SCALE GENOMIC DNA]</scope>
    <source>
        <strain evidence="2 3">SCSIO 66989</strain>
    </source>
</reference>
<dbReference type="PRINTS" id="PR00069">
    <property type="entry name" value="ALDKETRDTASE"/>
</dbReference>
<dbReference type="PANTHER" id="PTHR43364">
    <property type="entry name" value="NADH-SPECIFIC METHYLGLYOXAL REDUCTASE-RELATED"/>
    <property type="match status" value="1"/>
</dbReference>
<dbReference type="GO" id="GO:0005829">
    <property type="term" value="C:cytosol"/>
    <property type="evidence" value="ECO:0007669"/>
    <property type="project" value="TreeGrafter"/>
</dbReference>
<dbReference type="InterPro" id="IPR018170">
    <property type="entry name" value="Aldo/ket_reductase_CS"/>
</dbReference>
<evidence type="ECO:0000259" key="1">
    <source>
        <dbReference type="Pfam" id="PF00248"/>
    </source>
</evidence>
<dbReference type="PANTHER" id="PTHR43364:SF1">
    <property type="entry name" value="OXIDOREDUCTASE YDHF"/>
    <property type="match status" value="1"/>
</dbReference>
<dbReference type="SUPFAM" id="SSF51430">
    <property type="entry name" value="NAD(P)-linked oxidoreductase"/>
    <property type="match status" value="1"/>
</dbReference>
<evidence type="ECO:0000313" key="2">
    <source>
        <dbReference type="EMBL" id="WOE76596.1"/>
    </source>
</evidence>
<dbReference type="Pfam" id="PF00248">
    <property type="entry name" value="Aldo_ket_red"/>
    <property type="match status" value="1"/>
</dbReference>
<keyword evidence="3" id="KW-1185">Reference proteome</keyword>
<sequence>MAQFGIDPAPFTLTGTDIPVSPMAWGMWRFAGQGVEKAQHLVETALDNGITLFDTADIYGFGEEGFGKAEELLGQVLGLNPSLRENMVLASKGGITPPVPYDSSRDYLMRALDASLQRLQVDHIDLYQIHRPDILTHPQELAMTLDSMVASGRVRAVGVSNFTMAQIAALKEYLNAPLVTTQPEFSPLHLHPIEDGQLDQAMQHRIAVLAWSPLGGGRLIKPETEREKSVAEALQAIADEQSVSLAAAAMGWLMAHPARVIPIIGSQNPKRIADATKALTMQWTRDQWYDVLVASRGEPLP</sequence>
<name>A0AA97FAI9_9SPHN</name>
<dbReference type="KEGG" id="acoa:RB602_05125"/>
<dbReference type="RefSeq" id="WP_317084424.1">
    <property type="nucleotide sequence ID" value="NZ_CP136594.1"/>
</dbReference>
<dbReference type="InterPro" id="IPR050523">
    <property type="entry name" value="AKR_Detox_Biosynth"/>
</dbReference>
<dbReference type="EMBL" id="CP136594">
    <property type="protein sequence ID" value="WOE76596.1"/>
    <property type="molecule type" value="Genomic_DNA"/>
</dbReference>
<dbReference type="InterPro" id="IPR036812">
    <property type="entry name" value="NAD(P)_OxRdtase_dom_sf"/>
</dbReference>
<organism evidence="2 3">
    <name type="scientific">Alterisphingorhabdus coralli</name>
    <dbReference type="NCBI Taxonomy" id="3071408"/>
    <lineage>
        <taxon>Bacteria</taxon>
        <taxon>Pseudomonadati</taxon>
        <taxon>Pseudomonadota</taxon>
        <taxon>Alphaproteobacteria</taxon>
        <taxon>Sphingomonadales</taxon>
        <taxon>Sphingomonadaceae</taxon>
        <taxon>Alterisphingorhabdus (ex Yan et al. 2024)</taxon>
    </lineage>
</organism>
<accession>A0AA97FAI9</accession>
<protein>
    <submittedName>
        <fullName evidence="2">Aldo/keto reductase</fullName>
    </submittedName>
</protein>
<dbReference type="Proteomes" id="UP001302429">
    <property type="component" value="Chromosome"/>
</dbReference>
<dbReference type="InterPro" id="IPR020471">
    <property type="entry name" value="AKR"/>
</dbReference>
<gene>
    <name evidence="2" type="ORF">RB602_05125</name>
</gene>